<protein>
    <submittedName>
        <fullName evidence="1">Uncharacterized protein</fullName>
    </submittedName>
</protein>
<organism evidence="1 2">
    <name type="scientific">Hibiscus sabdariffa</name>
    <name type="common">roselle</name>
    <dbReference type="NCBI Taxonomy" id="183260"/>
    <lineage>
        <taxon>Eukaryota</taxon>
        <taxon>Viridiplantae</taxon>
        <taxon>Streptophyta</taxon>
        <taxon>Embryophyta</taxon>
        <taxon>Tracheophyta</taxon>
        <taxon>Spermatophyta</taxon>
        <taxon>Magnoliopsida</taxon>
        <taxon>eudicotyledons</taxon>
        <taxon>Gunneridae</taxon>
        <taxon>Pentapetalae</taxon>
        <taxon>rosids</taxon>
        <taxon>malvids</taxon>
        <taxon>Malvales</taxon>
        <taxon>Malvaceae</taxon>
        <taxon>Malvoideae</taxon>
        <taxon>Hibiscus</taxon>
    </lineage>
</organism>
<name>A0ABR2SNH6_9ROSI</name>
<sequence>MVTDQGEWDWPCFEGLLPVEILLRIAAKKPPVRGALVDLIGWSRQMDRQFTVRSAYVLHDIADAMAKLANRSYLNCACLLTPPVKVERLLQEDVVNSNMC</sequence>
<evidence type="ECO:0000313" key="1">
    <source>
        <dbReference type="EMBL" id="KAK9026615.1"/>
    </source>
</evidence>
<accession>A0ABR2SNH6</accession>
<dbReference type="EMBL" id="JBBPBN010000013">
    <property type="protein sequence ID" value="KAK9026615.1"/>
    <property type="molecule type" value="Genomic_DNA"/>
</dbReference>
<proteinExistence type="predicted"/>
<comment type="caution">
    <text evidence="1">The sequence shown here is derived from an EMBL/GenBank/DDBJ whole genome shotgun (WGS) entry which is preliminary data.</text>
</comment>
<gene>
    <name evidence="1" type="ORF">V6N11_039450</name>
</gene>
<dbReference type="Proteomes" id="UP001396334">
    <property type="component" value="Unassembled WGS sequence"/>
</dbReference>
<keyword evidence="2" id="KW-1185">Reference proteome</keyword>
<reference evidence="1 2" key="1">
    <citation type="journal article" date="2024" name="G3 (Bethesda)">
        <title>Genome assembly of Hibiscus sabdariffa L. provides insights into metabolisms of medicinal natural products.</title>
        <authorList>
            <person name="Kim T."/>
        </authorList>
    </citation>
    <scope>NUCLEOTIDE SEQUENCE [LARGE SCALE GENOMIC DNA]</scope>
    <source>
        <strain evidence="1">TK-2024</strain>
        <tissue evidence="1">Old leaves</tissue>
    </source>
</reference>
<evidence type="ECO:0000313" key="2">
    <source>
        <dbReference type="Proteomes" id="UP001396334"/>
    </source>
</evidence>